<evidence type="ECO:0000313" key="1">
    <source>
        <dbReference type="EMBL" id="QRQ83142.1"/>
    </source>
</evidence>
<sequence length="90" mass="10456">MSNLKPSLQQQRDLLQLQADVLRLKMVAAQMKNQRQAAAQVDWRQAWQWADQLPLSSLAFKAIGRSKSWRNKMLMGAVMLGLAWLRNRQH</sequence>
<gene>
    <name evidence="1" type="ORF">JQU52_07245</name>
</gene>
<dbReference type="RefSeq" id="WP_230340438.1">
    <property type="nucleotide sequence ID" value="NZ_CP069798.1"/>
</dbReference>
<reference evidence="1" key="1">
    <citation type="submission" date="2021-02" db="EMBL/GenBank/DDBJ databases">
        <title>Neisseriaceae sp. 26B isolated from the cloaca of a Common Toad-headed Turtle (Mesoclemmys nasuta).</title>
        <authorList>
            <person name="Spergser J."/>
            <person name="Busse H.-J."/>
        </authorList>
    </citation>
    <scope>NUCLEOTIDE SEQUENCE</scope>
    <source>
        <strain evidence="1">26B</strain>
    </source>
</reference>
<evidence type="ECO:0008006" key="3">
    <source>
        <dbReference type="Google" id="ProtNLM"/>
    </source>
</evidence>
<dbReference type="EMBL" id="CP069798">
    <property type="protein sequence ID" value="QRQ83142.1"/>
    <property type="molecule type" value="Genomic_DNA"/>
</dbReference>
<evidence type="ECO:0000313" key="2">
    <source>
        <dbReference type="Proteomes" id="UP000653156"/>
    </source>
</evidence>
<protein>
    <recommendedName>
        <fullName evidence="3">YqjK-like protein</fullName>
    </recommendedName>
</protein>
<dbReference type="Proteomes" id="UP000653156">
    <property type="component" value="Chromosome"/>
</dbReference>
<proteinExistence type="predicted"/>
<keyword evidence="2" id="KW-1185">Reference proteome</keyword>
<name>A0A892ZJN9_9NEIS</name>
<organism evidence="1 2">
    <name type="scientific">Paralysiella testudinis</name>
    <dbReference type="NCBI Taxonomy" id="2809020"/>
    <lineage>
        <taxon>Bacteria</taxon>
        <taxon>Pseudomonadati</taxon>
        <taxon>Pseudomonadota</taxon>
        <taxon>Betaproteobacteria</taxon>
        <taxon>Neisseriales</taxon>
        <taxon>Neisseriaceae</taxon>
        <taxon>Paralysiella</taxon>
    </lineage>
</organism>
<accession>A0A892ZJN9</accession>
<dbReference type="AlphaFoldDB" id="A0A892ZJN9"/>
<dbReference type="KEGG" id="ptes:JQU52_07245"/>